<reference evidence="2" key="1">
    <citation type="submission" date="2019-11" db="EMBL/GenBank/DDBJ databases">
        <title>Acidithiobacillus ferrianus sp. nov.: a facultatively anaerobic and extremely acidophilic chemolithoautotroph.</title>
        <authorList>
            <person name="Norris P.R."/>
            <person name="Falagan C."/>
            <person name="Moya-Beltran A."/>
            <person name="Castro M."/>
            <person name="Quatrini R."/>
            <person name="Johnson D.B."/>
        </authorList>
    </citation>
    <scope>NUCLEOTIDE SEQUENCE [LARGE SCALE GENOMIC DNA]</scope>
    <source>
        <strain evidence="2">MG</strain>
    </source>
</reference>
<dbReference type="EMBL" id="WNJL01000034">
    <property type="protein sequence ID" value="NDU42791.1"/>
    <property type="molecule type" value="Genomic_DNA"/>
</dbReference>
<comment type="caution">
    <text evidence="2">The sequence shown here is derived from an EMBL/GenBank/DDBJ whole genome shotgun (WGS) entry which is preliminary data.</text>
</comment>
<name>A0A845UA70_9PROT</name>
<proteinExistence type="predicted"/>
<dbReference type="AlphaFoldDB" id="A0A845UA70"/>
<dbReference type="RefSeq" id="WP_163098020.1">
    <property type="nucleotide sequence ID" value="NZ_CP127523.1"/>
</dbReference>
<dbReference type="Gene3D" id="2.40.10.220">
    <property type="entry name" value="predicted glycosyltransferase like domains"/>
    <property type="match status" value="1"/>
</dbReference>
<dbReference type="GO" id="GO:0035438">
    <property type="term" value="F:cyclic-di-GMP binding"/>
    <property type="evidence" value="ECO:0007669"/>
    <property type="project" value="InterPro"/>
</dbReference>
<protein>
    <submittedName>
        <fullName evidence="2">PilZ domain-containing protein</fullName>
    </submittedName>
</protein>
<evidence type="ECO:0000259" key="1">
    <source>
        <dbReference type="Pfam" id="PF07238"/>
    </source>
</evidence>
<organism evidence="2">
    <name type="scientific">Acidithiobacillus ferrianus</name>
    <dbReference type="NCBI Taxonomy" id="2678518"/>
    <lineage>
        <taxon>Bacteria</taxon>
        <taxon>Pseudomonadati</taxon>
        <taxon>Pseudomonadota</taxon>
        <taxon>Acidithiobacillia</taxon>
        <taxon>Acidithiobacillales</taxon>
        <taxon>Acidithiobacillaceae</taxon>
        <taxon>Acidithiobacillus</taxon>
    </lineage>
</organism>
<evidence type="ECO:0000313" key="2">
    <source>
        <dbReference type="EMBL" id="NDU42791.1"/>
    </source>
</evidence>
<accession>A0A845UA70</accession>
<dbReference type="Pfam" id="PF07238">
    <property type="entry name" value="PilZ"/>
    <property type="match status" value="1"/>
</dbReference>
<feature type="domain" description="PilZ" evidence="1">
    <location>
        <begin position="155"/>
        <end position="240"/>
    </location>
</feature>
<dbReference type="InterPro" id="IPR009875">
    <property type="entry name" value="PilZ_domain"/>
</dbReference>
<sequence length="282" mass="31814">MTSITRYAIDEHTVVTDVRHPKPFMNLSADDTNLGMLLPMRAGHSIADYQQSIISDFSEIITDAVADRLCSVAESDAILFSTDHTEDGKHFIFKGCDQAGLVFSPTTDVVSRNYQKTLVFVEIGESIYTFFADLKYVFQEHLHFDMPRMMYARKTRRNKRVKVEGSVVLGRKDGRTTRVKIYDFSPTGVSFLADETDFTPGESILASFEIPACGICETVVTVTRVEIRPGRGFRALVGAKMILTQAQRKKAEQLYLCKKADQMKQLTESSRSHFGKSFHEEP</sequence>
<gene>
    <name evidence="2" type="ORF">GL267_09100</name>
</gene>